<gene>
    <name evidence="2" type="ORF">RJ639_044587</name>
</gene>
<dbReference type="PANTHER" id="PTHR48100:SF34">
    <property type="entry name" value="PHOSPHOGLYCERATE MUTASE-LIKE PROTEIN 4"/>
    <property type="match status" value="1"/>
</dbReference>
<dbReference type="GO" id="GO:0005829">
    <property type="term" value="C:cytosol"/>
    <property type="evidence" value="ECO:0007669"/>
    <property type="project" value="TreeGrafter"/>
</dbReference>
<organism evidence="2 3">
    <name type="scientific">Escallonia herrerae</name>
    <dbReference type="NCBI Taxonomy" id="1293975"/>
    <lineage>
        <taxon>Eukaryota</taxon>
        <taxon>Viridiplantae</taxon>
        <taxon>Streptophyta</taxon>
        <taxon>Embryophyta</taxon>
        <taxon>Tracheophyta</taxon>
        <taxon>Spermatophyta</taxon>
        <taxon>Magnoliopsida</taxon>
        <taxon>eudicotyledons</taxon>
        <taxon>Gunneridae</taxon>
        <taxon>Pentapetalae</taxon>
        <taxon>asterids</taxon>
        <taxon>campanulids</taxon>
        <taxon>Escalloniales</taxon>
        <taxon>Escalloniaceae</taxon>
        <taxon>Escallonia</taxon>
    </lineage>
</organism>
<evidence type="ECO:0000313" key="3">
    <source>
        <dbReference type="Proteomes" id="UP001188597"/>
    </source>
</evidence>
<comment type="similarity">
    <text evidence="1">Belongs to the phosphoglycerate mutase family.</text>
</comment>
<proteinExistence type="inferred from homology"/>
<dbReference type="PANTHER" id="PTHR48100">
    <property type="entry name" value="BROAD-SPECIFICITY PHOSPHATASE YOR283W-RELATED"/>
    <property type="match status" value="1"/>
</dbReference>
<dbReference type="EMBL" id="JAVXUP010000559">
    <property type="protein sequence ID" value="KAK3025239.1"/>
    <property type="molecule type" value="Genomic_DNA"/>
</dbReference>
<dbReference type="Proteomes" id="UP001188597">
    <property type="component" value="Unassembled WGS sequence"/>
</dbReference>
<dbReference type="InterPro" id="IPR029033">
    <property type="entry name" value="His_PPase_superfam"/>
</dbReference>
<reference evidence="2" key="1">
    <citation type="submission" date="2022-12" db="EMBL/GenBank/DDBJ databases">
        <title>Draft genome assemblies for two species of Escallonia (Escalloniales).</title>
        <authorList>
            <person name="Chanderbali A."/>
            <person name="Dervinis C."/>
            <person name="Anghel I."/>
            <person name="Soltis D."/>
            <person name="Soltis P."/>
            <person name="Zapata F."/>
        </authorList>
    </citation>
    <scope>NUCLEOTIDE SEQUENCE</scope>
    <source>
        <strain evidence="2">UCBG64.0493</strain>
        <tissue evidence="2">Leaf</tissue>
    </source>
</reference>
<name>A0AA88WE78_9ASTE</name>
<dbReference type="AlphaFoldDB" id="A0AA88WE78"/>
<accession>A0AA88WE78</accession>
<dbReference type="Pfam" id="PF00300">
    <property type="entry name" value="His_Phos_1"/>
    <property type="match status" value="1"/>
</dbReference>
<keyword evidence="3" id="KW-1185">Reference proteome</keyword>
<evidence type="ECO:0000313" key="2">
    <source>
        <dbReference type="EMBL" id="KAK3025239.1"/>
    </source>
</evidence>
<dbReference type="GO" id="GO:0016791">
    <property type="term" value="F:phosphatase activity"/>
    <property type="evidence" value="ECO:0007669"/>
    <property type="project" value="TreeGrafter"/>
</dbReference>
<dbReference type="InterPro" id="IPR013078">
    <property type="entry name" value="His_Pase_superF_clade-1"/>
</dbReference>
<protein>
    <submittedName>
        <fullName evidence="2">Uncharacterized protein</fullName>
    </submittedName>
</protein>
<dbReference type="InterPro" id="IPR050275">
    <property type="entry name" value="PGM_Phosphatase"/>
</dbReference>
<dbReference type="Gene3D" id="3.40.50.1240">
    <property type="entry name" value="Phosphoglycerate mutase-like"/>
    <property type="match status" value="1"/>
</dbReference>
<dbReference type="SUPFAM" id="SSF53254">
    <property type="entry name" value="Phosphoglycerate mutase-like"/>
    <property type="match status" value="1"/>
</dbReference>
<sequence length="170" mass="18194">MSRESGNRIRVRGHLDVELNDFGRQQAAAVADRISKEKATSAVYSSDLKRAVETAKIIASNCGVPEVIKDPDLREDILENCRGGGEVSTNFINVARLHCRGLASIAAKASLSTNDIPAAILLQQGRDPGLIGERAIVVTHGGVLKALHKRAAPTAVVLRKILNASLNVFH</sequence>
<evidence type="ECO:0000256" key="1">
    <source>
        <dbReference type="ARBA" id="ARBA00038362"/>
    </source>
</evidence>
<dbReference type="CDD" id="cd07067">
    <property type="entry name" value="HP_PGM_like"/>
    <property type="match status" value="1"/>
</dbReference>
<dbReference type="SMART" id="SM00855">
    <property type="entry name" value="PGAM"/>
    <property type="match status" value="1"/>
</dbReference>
<comment type="caution">
    <text evidence="2">The sequence shown here is derived from an EMBL/GenBank/DDBJ whole genome shotgun (WGS) entry which is preliminary data.</text>
</comment>